<accession>A0A7C0ZLA0</accession>
<dbReference type="EMBL" id="DQWE01000272">
    <property type="protein sequence ID" value="HDI83264.1"/>
    <property type="molecule type" value="Genomic_DNA"/>
</dbReference>
<gene>
    <name evidence="2" type="ORF">ENF18_05685</name>
</gene>
<comment type="caution">
    <text evidence="2">The sequence shown here is derived from an EMBL/GenBank/DDBJ whole genome shotgun (WGS) entry which is preliminary data.</text>
</comment>
<feature type="transmembrane region" description="Helical" evidence="1">
    <location>
        <begin position="40"/>
        <end position="61"/>
    </location>
</feature>
<protein>
    <submittedName>
        <fullName evidence="2">Uncharacterized protein</fullName>
    </submittedName>
</protein>
<keyword evidence="1" id="KW-0472">Membrane</keyword>
<keyword evidence="1" id="KW-1133">Transmembrane helix</keyword>
<evidence type="ECO:0000313" key="2">
    <source>
        <dbReference type="EMBL" id="HDI83264.1"/>
    </source>
</evidence>
<feature type="transmembrane region" description="Helical" evidence="1">
    <location>
        <begin position="16"/>
        <end position="34"/>
    </location>
</feature>
<name>A0A7C0ZLA0_UNCW3</name>
<keyword evidence="1" id="KW-0812">Transmembrane</keyword>
<dbReference type="Proteomes" id="UP000885847">
    <property type="component" value="Unassembled WGS sequence"/>
</dbReference>
<sequence length="147" mass="17358">MIEWSDFPLKDKPLKGTLSLIFIIFISTVVFIFWSKFLGIVSFVVLFLSVIPFYTVTNYRIDREGIAVKNMGMERRKKWEEIKRVYVVKNGLFFSPFEYETRLEHYRGILMRVYGDKKKQAIDFIKSLGLKIEIIEPSQDSVVEKNT</sequence>
<dbReference type="AlphaFoldDB" id="A0A7C0ZLA0"/>
<organism evidence="2">
    <name type="scientific">candidate division WOR-3 bacterium</name>
    <dbReference type="NCBI Taxonomy" id="2052148"/>
    <lineage>
        <taxon>Bacteria</taxon>
        <taxon>Bacteria division WOR-3</taxon>
    </lineage>
</organism>
<proteinExistence type="predicted"/>
<evidence type="ECO:0000256" key="1">
    <source>
        <dbReference type="SAM" id="Phobius"/>
    </source>
</evidence>
<reference evidence="2" key="1">
    <citation type="journal article" date="2020" name="mSystems">
        <title>Genome- and Community-Level Interaction Insights into Carbon Utilization and Element Cycling Functions of Hydrothermarchaeota in Hydrothermal Sediment.</title>
        <authorList>
            <person name="Zhou Z."/>
            <person name="Liu Y."/>
            <person name="Xu W."/>
            <person name="Pan J."/>
            <person name="Luo Z.H."/>
            <person name="Li M."/>
        </authorList>
    </citation>
    <scope>NUCLEOTIDE SEQUENCE [LARGE SCALE GENOMIC DNA]</scope>
    <source>
        <strain evidence="2">HyVt-102</strain>
    </source>
</reference>